<dbReference type="EMBL" id="BJXN01000004">
    <property type="protein sequence ID" value="GEM89301.1"/>
    <property type="molecule type" value="Genomic_DNA"/>
</dbReference>
<dbReference type="OrthoDB" id="9791898at2"/>
<dbReference type="RefSeq" id="WP_147145985.1">
    <property type="nucleotide sequence ID" value="NZ_BJXN01000004.1"/>
</dbReference>
<dbReference type="InterPro" id="IPR025984">
    <property type="entry name" value="DCTPP"/>
</dbReference>
<protein>
    <submittedName>
        <fullName evidence="1">Nucleotide pyrophosphohydrolase</fullName>
    </submittedName>
</protein>
<dbReference type="GO" id="GO:0042262">
    <property type="term" value="P:DNA protection"/>
    <property type="evidence" value="ECO:0007669"/>
    <property type="project" value="TreeGrafter"/>
</dbReference>
<sequence>MSRLQERVHRFDADRGWERVRPEHTYLHLMEELGEVARELLRRAAYKEGTPNLTEELADAGLLLYKLADQLGIDLEAAMLRKLEANEARYPLASSREALKRYLAHDDED</sequence>
<keyword evidence="1" id="KW-0378">Hydrolase</keyword>
<evidence type="ECO:0000313" key="1">
    <source>
        <dbReference type="EMBL" id="GEM89301.1"/>
    </source>
</evidence>
<reference evidence="1 2" key="1">
    <citation type="submission" date="2019-07" db="EMBL/GenBank/DDBJ databases">
        <title>Whole genome shotgun sequence of Oceanithermus desulfurans NBRC 100063.</title>
        <authorList>
            <person name="Hosoyama A."/>
            <person name="Uohara A."/>
            <person name="Ohji S."/>
            <person name="Ichikawa N."/>
        </authorList>
    </citation>
    <scope>NUCLEOTIDE SEQUENCE [LARGE SCALE GENOMIC DNA]</scope>
    <source>
        <strain evidence="1 2">NBRC 100063</strain>
    </source>
</reference>
<dbReference type="InterPro" id="IPR052555">
    <property type="entry name" value="dCTP_Pyrophosphatase"/>
</dbReference>
<dbReference type="GO" id="GO:0047840">
    <property type="term" value="F:dCTP diphosphatase activity"/>
    <property type="evidence" value="ECO:0007669"/>
    <property type="project" value="TreeGrafter"/>
</dbReference>
<proteinExistence type="predicted"/>
<dbReference type="AlphaFoldDB" id="A0A511RI23"/>
<dbReference type="GO" id="GO:0005829">
    <property type="term" value="C:cytosol"/>
    <property type="evidence" value="ECO:0007669"/>
    <property type="project" value="TreeGrafter"/>
</dbReference>
<accession>A0A511RI23</accession>
<dbReference type="GO" id="GO:0006253">
    <property type="term" value="P:dCTP catabolic process"/>
    <property type="evidence" value="ECO:0007669"/>
    <property type="project" value="TreeGrafter"/>
</dbReference>
<comment type="caution">
    <text evidence="1">The sequence shown here is derived from an EMBL/GenBank/DDBJ whole genome shotgun (WGS) entry which is preliminary data.</text>
</comment>
<dbReference type="PANTHER" id="PTHR46523:SF1">
    <property type="entry name" value="DCTP PYROPHOSPHATASE 1"/>
    <property type="match status" value="1"/>
</dbReference>
<organism evidence="1 2">
    <name type="scientific">Oceanithermus desulfurans NBRC 100063</name>
    <dbReference type="NCBI Taxonomy" id="1227550"/>
    <lineage>
        <taxon>Bacteria</taxon>
        <taxon>Thermotogati</taxon>
        <taxon>Deinococcota</taxon>
        <taxon>Deinococci</taxon>
        <taxon>Thermales</taxon>
        <taxon>Thermaceae</taxon>
        <taxon>Oceanithermus</taxon>
    </lineage>
</organism>
<dbReference type="Pfam" id="PF12643">
    <property type="entry name" value="MazG-like"/>
    <property type="match status" value="1"/>
</dbReference>
<gene>
    <name evidence="1" type="ORF">ODE01S_07350</name>
</gene>
<evidence type="ECO:0000313" key="2">
    <source>
        <dbReference type="Proteomes" id="UP000321827"/>
    </source>
</evidence>
<name>A0A511RI23_9DEIN</name>
<dbReference type="Proteomes" id="UP000321827">
    <property type="component" value="Unassembled WGS sequence"/>
</dbReference>
<dbReference type="PANTHER" id="PTHR46523">
    <property type="entry name" value="DCTP PYROPHOSPHATASE 1"/>
    <property type="match status" value="1"/>
</dbReference>
<dbReference type="SUPFAM" id="SSF101386">
    <property type="entry name" value="all-alpha NTP pyrophosphatases"/>
    <property type="match status" value="1"/>
</dbReference>
<dbReference type="Gene3D" id="1.10.287.1080">
    <property type="entry name" value="MazG-like"/>
    <property type="match status" value="1"/>
</dbReference>